<comment type="caution">
    <text evidence="3">The sequence shown here is derived from an EMBL/GenBank/DDBJ whole genome shotgun (WGS) entry which is preliminary data.</text>
</comment>
<dbReference type="PANTHER" id="PTHR37848">
    <property type="entry name" value="EXPRESSED PROTEIN"/>
    <property type="match status" value="1"/>
</dbReference>
<reference evidence="3" key="1">
    <citation type="submission" date="2023-06" db="EMBL/GenBank/DDBJ databases">
        <authorList>
            <consortium name="Lawrence Berkeley National Laboratory"/>
            <person name="Ahrendt S."/>
            <person name="Sahu N."/>
            <person name="Indic B."/>
            <person name="Wong-Bajracharya J."/>
            <person name="Merenyi Z."/>
            <person name="Ke H.-M."/>
            <person name="Monk M."/>
            <person name="Kocsube S."/>
            <person name="Drula E."/>
            <person name="Lipzen A."/>
            <person name="Balint B."/>
            <person name="Henrissat B."/>
            <person name="Andreopoulos B."/>
            <person name="Martin F.M."/>
            <person name="Harder C.B."/>
            <person name="Rigling D."/>
            <person name="Ford K.L."/>
            <person name="Foster G.D."/>
            <person name="Pangilinan J."/>
            <person name="Papanicolaou A."/>
            <person name="Barry K."/>
            <person name="LaButti K."/>
            <person name="Viragh M."/>
            <person name="Koriabine M."/>
            <person name="Yan M."/>
            <person name="Riley R."/>
            <person name="Champramary S."/>
            <person name="Plett K.L."/>
            <person name="Tsai I.J."/>
            <person name="Slot J."/>
            <person name="Sipos G."/>
            <person name="Plett J."/>
            <person name="Nagy L.G."/>
            <person name="Grigoriev I.V."/>
        </authorList>
    </citation>
    <scope>NUCLEOTIDE SEQUENCE</scope>
    <source>
        <strain evidence="3">HWK02</strain>
    </source>
</reference>
<gene>
    <name evidence="3" type="ORF">EDD18DRAFT_1122443</name>
</gene>
<keyword evidence="2" id="KW-0812">Transmembrane</keyword>
<keyword evidence="4" id="KW-1185">Reference proteome</keyword>
<name>A0AA39U229_9AGAR</name>
<evidence type="ECO:0000313" key="3">
    <source>
        <dbReference type="EMBL" id="KAK0506201.1"/>
    </source>
</evidence>
<protein>
    <submittedName>
        <fullName evidence="3">Uncharacterized protein</fullName>
    </submittedName>
</protein>
<feature type="region of interest" description="Disordered" evidence="1">
    <location>
        <begin position="1"/>
        <end position="29"/>
    </location>
</feature>
<evidence type="ECO:0000256" key="1">
    <source>
        <dbReference type="SAM" id="MobiDB-lite"/>
    </source>
</evidence>
<dbReference type="Proteomes" id="UP001175228">
    <property type="component" value="Unassembled WGS sequence"/>
</dbReference>
<accession>A0AA39U229</accession>
<dbReference type="PANTHER" id="PTHR37848:SF1">
    <property type="entry name" value="SUN DOMAIN-CONTAINING PROTEIN"/>
    <property type="match status" value="1"/>
</dbReference>
<proteinExistence type="predicted"/>
<evidence type="ECO:0000256" key="2">
    <source>
        <dbReference type="SAM" id="Phobius"/>
    </source>
</evidence>
<feature type="compositionally biased region" description="Low complexity" evidence="1">
    <location>
        <begin position="1"/>
        <end position="15"/>
    </location>
</feature>
<sequence>MTINKAAPSIAGPSSAPSPPPPPFDEHSHLLSRLSTTSMMTPPPEFAPYHAEYFDTGDGTIVSHDPHLNTDGEALYRFLLSQASTPPSLSLHCRGTHSETRHRQVTNPGPGGSSSTQSYTETVVDFDFYISLDQLILPEPIHWSVADSDPAYRGRMYKETDLSGKRKARCKERRAFRSWIKDRDARGFPPWISSIQATDTYPTLEDSTVLRSSKTLRTWADEYCASPKYLKEFVYVKSVYGWNLRNLESAIYSIIKSSLYTGNLQVDFETSGKVYIRPDNRLSRTLSNKWLKFLSIILFIFPFIWLFKRFHSKGGGRWEVCGGAYALKRWQPLDSESEHPLDAKGPVAKDAVIVRSSDGQAKKLVGSREGEWLKQWQGTIMRAVQMRYECTEPMLVTTEQILNHPLPIELDGY</sequence>
<evidence type="ECO:0000313" key="4">
    <source>
        <dbReference type="Proteomes" id="UP001175228"/>
    </source>
</evidence>
<keyword evidence="2" id="KW-1133">Transmembrane helix</keyword>
<keyword evidence="2" id="KW-0472">Membrane</keyword>
<feature type="transmembrane region" description="Helical" evidence="2">
    <location>
        <begin position="290"/>
        <end position="307"/>
    </location>
</feature>
<organism evidence="3 4">
    <name type="scientific">Armillaria luteobubalina</name>
    <dbReference type="NCBI Taxonomy" id="153913"/>
    <lineage>
        <taxon>Eukaryota</taxon>
        <taxon>Fungi</taxon>
        <taxon>Dikarya</taxon>
        <taxon>Basidiomycota</taxon>
        <taxon>Agaricomycotina</taxon>
        <taxon>Agaricomycetes</taxon>
        <taxon>Agaricomycetidae</taxon>
        <taxon>Agaricales</taxon>
        <taxon>Marasmiineae</taxon>
        <taxon>Physalacriaceae</taxon>
        <taxon>Armillaria</taxon>
    </lineage>
</organism>
<feature type="region of interest" description="Disordered" evidence="1">
    <location>
        <begin position="89"/>
        <end position="117"/>
    </location>
</feature>
<dbReference type="EMBL" id="JAUEPU010000001">
    <property type="protein sequence ID" value="KAK0506201.1"/>
    <property type="molecule type" value="Genomic_DNA"/>
</dbReference>
<dbReference type="AlphaFoldDB" id="A0AA39U229"/>